<reference evidence="7 8" key="1">
    <citation type="journal article" date="2019" name="Int. J. Syst. Evol. Microbiol.">
        <title>The Global Catalogue of Microorganisms (GCM) 10K type strain sequencing project: providing services to taxonomists for standard genome sequencing and annotation.</title>
        <authorList>
            <consortium name="The Broad Institute Genomics Platform"/>
            <consortium name="The Broad Institute Genome Sequencing Center for Infectious Disease"/>
            <person name="Wu L."/>
            <person name="Ma J."/>
        </authorList>
    </citation>
    <scope>NUCLEOTIDE SEQUENCE [LARGE SCALE GENOMIC DNA]</scope>
    <source>
        <strain evidence="7 8">JCM 10673</strain>
    </source>
</reference>
<comment type="similarity">
    <text evidence="1">Belongs to the sigma-70 factor family. ECF subfamily.</text>
</comment>
<evidence type="ECO:0000256" key="2">
    <source>
        <dbReference type="ARBA" id="ARBA00023015"/>
    </source>
</evidence>
<dbReference type="Proteomes" id="UP001501005">
    <property type="component" value="Unassembled WGS sequence"/>
</dbReference>
<dbReference type="InterPro" id="IPR036388">
    <property type="entry name" value="WH-like_DNA-bd_sf"/>
</dbReference>
<dbReference type="InterPro" id="IPR013324">
    <property type="entry name" value="RNA_pol_sigma_r3/r4-like"/>
</dbReference>
<keyword evidence="5" id="KW-0804">Transcription</keyword>
<dbReference type="SUPFAM" id="SSF88946">
    <property type="entry name" value="Sigma2 domain of RNA polymerase sigma factors"/>
    <property type="match status" value="1"/>
</dbReference>
<feature type="region of interest" description="Disordered" evidence="6">
    <location>
        <begin position="247"/>
        <end position="298"/>
    </location>
</feature>
<accession>A0ABN1PD13</accession>
<protein>
    <submittedName>
        <fullName evidence="7">Uncharacterized protein</fullName>
    </submittedName>
</protein>
<dbReference type="InterPro" id="IPR013325">
    <property type="entry name" value="RNA_pol_sigma_r2"/>
</dbReference>
<organism evidence="7 8">
    <name type="scientific">Streptomyces thermoalcalitolerans</name>
    <dbReference type="NCBI Taxonomy" id="65605"/>
    <lineage>
        <taxon>Bacteria</taxon>
        <taxon>Bacillati</taxon>
        <taxon>Actinomycetota</taxon>
        <taxon>Actinomycetes</taxon>
        <taxon>Kitasatosporales</taxon>
        <taxon>Streptomycetaceae</taxon>
        <taxon>Streptomyces</taxon>
    </lineage>
</organism>
<proteinExistence type="inferred from homology"/>
<keyword evidence="2" id="KW-0805">Transcription regulation</keyword>
<feature type="region of interest" description="Disordered" evidence="6">
    <location>
        <begin position="1"/>
        <end position="37"/>
    </location>
</feature>
<dbReference type="SUPFAM" id="SSF88659">
    <property type="entry name" value="Sigma3 and sigma4 domains of RNA polymerase sigma factors"/>
    <property type="match status" value="1"/>
</dbReference>
<sequence length="298" mass="31881">MTHRHAEPPSPSTGDRHSGALASLTPDQPAREDGDGLTPAQAFDALYASCAPALVRQAYLLTGRHDRARAAVDEAFQLAWQRWPEVAHDQDPAGWVRAVAHECALSPWHRLVPRNRAPDPPPDPADRALQQALLDLPPSHRRTLVLHDGVGLDLPETAAETEASTPAAANRLMHARETVAARLPELADPAELHRRLVRLGAAERLGTAGSAAVRTSGERRTRFWARSAVAFVVTVVGATVLTLRTVPAHPPVPVSPERVVREVPSRSAPESLPPKAPGPRAEPGEPANGPERPAPKAG</sequence>
<keyword evidence="4" id="KW-0238">DNA-binding</keyword>
<evidence type="ECO:0000256" key="1">
    <source>
        <dbReference type="ARBA" id="ARBA00010641"/>
    </source>
</evidence>
<feature type="compositionally biased region" description="Low complexity" evidence="6">
    <location>
        <begin position="278"/>
        <end position="291"/>
    </location>
</feature>
<dbReference type="EMBL" id="BAAAHG010000052">
    <property type="protein sequence ID" value="GAA0926523.1"/>
    <property type="molecule type" value="Genomic_DNA"/>
</dbReference>
<dbReference type="InterPro" id="IPR039425">
    <property type="entry name" value="RNA_pol_sigma-70-like"/>
</dbReference>
<dbReference type="Gene3D" id="1.10.1740.10">
    <property type="match status" value="1"/>
</dbReference>
<dbReference type="Gene3D" id="1.10.10.10">
    <property type="entry name" value="Winged helix-like DNA-binding domain superfamily/Winged helix DNA-binding domain"/>
    <property type="match status" value="1"/>
</dbReference>
<dbReference type="RefSeq" id="WP_344053283.1">
    <property type="nucleotide sequence ID" value="NZ_BAAAHG010000052.1"/>
</dbReference>
<evidence type="ECO:0000256" key="3">
    <source>
        <dbReference type="ARBA" id="ARBA00023082"/>
    </source>
</evidence>
<evidence type="ECO:0000313" key="8">
    <source>
        <dbReference type="Proteomes" id="UP001501005"/>
    </source>
</evidence>
<evidence type="ECO:0000256" key="4">
    <source>
        <dbReference type="ARBA" id="ARBA00023125"/>
    </source>
</evidence>
<dbReference type="PANTHER" id="PTHR43133:SF8">
    <property type="entry name" value="RNA POLYMERASE SIGMA FACTOR HI_1459-RELATED"/>
    <property type="match status" value="1"/>
</dbReference>
<name>A0ABN1PD13_9ACTN</name>
<comment type="caution">
    <text evidence="7">The sequence shown here is derived from an EMBL/GenBank/DDBJ whole genome shotgun (WGS) entry which is preliminary data.</text>
</comment>
<dbReference type="PANTHER" id="PTHR43133">
    <property type="entry name" value="RNA POLYMERASE ECF-TYPE SIGMA FACTO"/>
    <property type="match status" value="1"/>
</dbReference>
<keyword evidence="8" id="KW-1185">Reference proteome</keyword>
<evidence type="ECO:0000313" key="7">
    <source>
        <dbReference type="EMBL" id="GAA0926523.1"/>
    </source>
</evidence>
<keyword evidence="3" id="KW-0731">Sigma factor</keyword>
<evidence type="ECO:0000256" key="6">
    <source>
        <dbReference type="SAM" id="MobiDB-lite"/>
    </source>
</evidence>
<evidence type="ECO:0000256" key="5">
    <source>
        <dbReference type="ARBA" id="ARBA00023163"/>
    </source>
</evidence>
<gene>
    <name evidence="7" type="ORF">GCM10009549_48250</name>
</gene>